<sequence length="92" mass="10479">MPRKNGIKKATVKLSLSKCHQVAKLCCTHLVHQESFCFSCFPCQKVLFFIFLMSFGYPFTSCLLSNFLCLILSTVLTIRRDDHPYRAGSLPT</sequence>
<reference evidence="2" key="1">
    <citation type="journal article" date="2018" name="Genome Biol.">
        <title>SKESA: strategic k-mer extension for scrupulous assemblies.</title>
        <authorList>
            <person name="Souvorov A."/>
            <person name="Agarwala R."/>
            <person name="Lipman D.J."/>
        </authorList>
    </citation>
    <scope>NUCLEOTIDE SEQUENCE</scope>
    <source>
        <strain evidence="2">1930</strain>
    </source>
</reference>
<evidence type="ECO:0000313" key="3">
    <source>
        <dbReference type="EMBL" id="QHH07950.1"/>
    </source>
</evidence>
<name>A0A2S1MDL4_VIBPH</name>
<dbReference type="Proteomes" id="UP000321504">
    <property type="component" value="Unassembled WGS sequence"/>
</dbReference>
<accession>A0A2S1MDL4</accession>
<reference evidence="2" key="4">
    <citation type="submission" date="2019-12" db="EMBL/GenBank/DDBJ databases">
        <authorList>
            <consortium name="NCBI Pathogen Detection Project"/>
        </authorList>
    </citation>
    <scope>NUCLEOTIDE SEQUENCE</scope>
    <source>
        <strain evidence="2">1930</strain>
    </source>
</reference>
<dbReference type="EMBL" id="DACQKT010000005">
    <property type="protein sequence ID" value="HAS6677858.1"/>
    <property type="molecule type" value="Genomic_DNA"/>
</dbReference>
<gene>
    <name evidence="3" type="ORF">EHC69_00575</name>
    <name evidence="4" type="ORF">FVP01_19245</name>
    <name evidence="2" type="ORF">I7278_13645</name>
</gene>
<keyword evidence="1" id="KW-1133">Transmembrane helix</keyword>
<evidence type="ECO:0000313" key="2">
    <source>
        <dbReference type="EMBL" id="HAS6677858.1"/>
    </source>
</evidence>
<reference evidence="3 6" key="2">
    <citation type="submission" date="2018-12" db="EMBL/GenBank/DDBJ databases">
        <title>Genomic insights into the evolutionary origins and pathogenicity of five Vibrio parahaemolyticus strains isolated from the shrimp with acute hepatopancreatic necrosis disease (AHPND).</title>
        <authorList>
            <person name="Yang Q."/>
            <person name="Dong X."/>
            <person name="Xie G."/>
            <person name="Fu S."/>
            <person name="Zou P."/>
            <person name="Sun J."/>
            <person name="Wang Y."/>
            <person name="Huang J."/>
        </authorList>
    </citation>
    <scope>NUCLEOTIDE SEQUENCE [LARGE SCALE GENOMIC DNA]</scope>
    <source>
        <strain evidence="3 6">20160303005-1</strain>
    </source>
</reference>
<dbReference type="EMBL" id="CP034298">
    <property type="protein sequence ID" value="QHH07950.1"/>
    <property type="molecule type" value="Genomic_DNA"/>
</dbReference>
<dbReference type="EMBL" id="VRMQ01000005">
    <property type="protein sequence ID" value="TXN14568.1"/>
    <property type="molecule type" value="Genomic_DNA"/>
</dbReference>
<organism evidence="2">
    <name type="scientific">Vibrio parahaemolyticus</name>
    <dbReference type="NCBI Taxonomy" id="670"/>
    <lineage>
        <taxon>Bacteria</taxon>
        <taxon>Pseudomonadati</taxon>
        <taxon>Pseudomonadota</taxon>
        <taxon>Gammaproteobacteria</taxon>
        <taxon>Vibrionales</taxon>
        <taxon>Vibrionaceae</taxon>
        <taxon>Vibrio</taxon>
    </lineage>
</organism>
<dbReference type="AlphaFoldDB" id="A0A2S1MDL4"/>
<evidence type="ECO:0000313" key="4">
    <source>
        <dbReference type="EMBL" id="TXN14568.1"/>
    </source>
</evidence>
<evidence type="ECO:0000313" key="5">
    <source>
        <dbReference type="Proteomes" id="UP000321504"/>
    </source>
</evidence>
<protein>
    <submittedName>
        <fullName evidence="2">Uncharacterized protein</fullName>
    </submittedName>
</protein>
<proteinExistence type="predicted"/>
<evidence type="ECO:0000256" key="1">
    <source>
        <dbReference type="SAM" id="Phobius"/>
    </source>
</evidence>
<dbReference type="Proteomes" id="UP000856022">
    <property type="component" value="Unassembled WGS sequence"/>
</dbReference>
<dbReference type="Proteomes" id="UP000464718">
    <property type="component" value="Chromosome i"/>
</dbReference>
<evidence type="ECO:0000313" key="6">
    <source>
        <dbReference type="Proteomes" id="UP000464718"/>
    </source>
</evidence>
<keyword evidence="1" id="KW-0812">Transmembrane</keyword>
<feature type="transmembrane region" description="Helical" evidence="1">
    <location>
        <begin position="55"/>
        <end position="78"/>
    </location>
</feature>
<keyword evidence="1" id="KW-0472">Membrane</keyword>
<reference evidence="4 5" key="3">
    <citation type="submission" date="2019-08" db="EMBL/GenBank/DDBJ databases">
        <title>Emerging of two pre-pandemic pathogenic O4:KUT lineages of Vibrio parahaemolyticus in coastal eastern China.</title>
        <authorList>
            <person name="Yu H."/>
        </authorList>
    </citation>
    <scope>NUCLEOTIDE SEQUENCE [LARGE SCALE GENOMIC DNA]</scope>
    <source>
        <strain evidence="4 5">HZ17-383</strain>
    </source>
</reference>